<dbReference type="Pfam" id="PF00211">
    <property type="entry name" value="Guanylate_cyc"/>
    <property type="match status" value="1"/>
</dbReference>
<dbReference type="PANTHER" id="PTHR43081:SF19">
    <property type="entry name" value="PH-SENSITIVE ADENYLATE CYCLASE RV1264"/>
    <property type="match status" value="1"/>
</dbReference>
<evidence type="ECO:0000313" key="2">
    <source>
        <dbReference type="EMBL" id="SVC35354.1"/>
    </source>
</evidence>
<dbReference type="PANTHER" id="PTHR43081">
    <property type="entry name" value="ADENYLATE CYCLASE, TERMINAL-DIFFERENTIATION SPECIFIC-RELATED"/>
    <property type="match status" value="1"/>
</dbReference>
<dbReference type="InterPro" id="IPR001054">
    <property type="entry name" value="A/G_cyclase"/>
</dbReference>
<dbReference type="SUPFAM" id="SSF55073">
    <property type="entry name" value="Nucleotide cyclase"/>
    <property type="match status" value="1"/>
</dbReference>
<dbReference type="InterPro" id="IPR050697">
    <property type="entry name" value="Adenylyl/Guanylyl_Cyclase_3/4"/>
</dbReference>
<dbReference type="InterPro" id="IPR029787">
    <property type="entry name" value="Nucleotide_cyclase"/>
</dbReference>
<organism evidence="2">
    <name type="scientific">marine metagenome</name>
    <dbReference type="NCBI Taxonomy" id="408172"/>
    <lineage>
        <taxon>unclassified sequences</taxon>
        <taxon>metagenomes</taxon>
        <taxon>ecological metagenomes</taxon>
    </lineage>
</organism>
<dbReference type="Gene3D" id="3.30.70.1230">
    <property type="entry name" value="Nucleotide cyclase"/>
    <property type="match status" value="1"/>
</dbReference>
<dbReference type="PROSITE" id="PS50125">
    <property type="entry name" value="GUANYLATE_CYCLASE_2"/>
    <property type="match status" value="1"/>
</dbReference>
<evidence type="ECO:0000259" key="1">
    <source>
        <dbReference type="PROSITE" id="PS50125"/>
    </source>
</evidence>
<accession>A0A382LES5</accession>
<gene>
    <name evidence="2" type="ORF">METZ01_LOCUS288208</name>
</gene>
<feature type="domain" description="Guanylate cyclase" evidence="1">
    <location>
        <begin position="10"/>
        <end position="124"/>
    </location>
</feature>
<sequence>MEKTKRKLATILATDCVNFSKHMEVNEEKTLKNLNECRIIIDKKIQEFDGRIFNTAGDSVIAEFDSPVQCVKAAIDFQNALYERNEHSITDLKLEWRVGIHVDDIIVEDNNIMGSGVNVAARLESQCQAGNILVSRIVKEQVSKRVDFSIDADGTRELKNISSNFEVFVV</sequence>
<protein>
    <recommendedName>
        <fullName evidence="1">Guanylate cyclase domain-containing protein</fullName>
    </recommendedName>
</protein>
<dbReference type="CDD" id="cd07302">
    <property type="entry name" value="CHD"/>
    <property type="match status" value="1"/>
</dbReference>
<proteinExistence type="predicted"/>
<reference evidence="2" key="1">
    <citation type="submission" date="2018-05" db="EMBL/GenBank/DDBJ databases">
        <authorList>
            <person name="Lanie J.A."/>
            <person name="Ng W.-L."/>
            <person name="Kazmierczak K.M."/>
            <person name="Andrzejewski T.M."/>
            <person name="Davidsen T.M."/>
            <person name="Wayne K.J."/>
            <person name="Tettelin H."/>
            <person name="Glass J.I."/>
            <person name="Rusch D."/>
            <person name="Podicherti R."/>
            <person name="Tsui H.-C.T."/>
            <person name="Winkler M.E."/>
        </authorList>
    </citation>
    <scope>NUCLEOTIDE SEQUENCE</scope>
</reference>
<dbReference type="AlphaFoldDB" id="A0A382LES5"/>
<dbReference type="GO" id="GO:0006171">
    <property type="term" value="P:cAMP biosynthetic process"/>
    <property type="evidence" value="ECO:0007669"/>
    <property type="project" value="TreeGrafter"/>
</dbReference>
<dbReference type="GO" id="GO:0035556">
    <property type="term" value="P:intracellular signal transduction"/>
    <property type="evidence" value="ECO:0007669"/>
    <property type="project" value="InterPro"/>
</dbReference>
<dbReference type="EMBL" id="UINC01086679">
    <property type="protein sequence ID" value="SVC35354.1"/>
    <property type="molecule type" value="Genomic_DNA"/>
</dbReference>
<name>A0A382LES5_9ZZZZ</name>
<feature type="non-terminal residue" evidence="2">
    <location>
        <position position="170"/>
    </location>
</feature>